<evidence type="ECO:0000259" key="12">
    <source>
        <dbReference type="Pfam" id="PF01225"/>
    </source>
</evidence>
<dbReference type="OrthoDB" id="9801978at2"/>
<dbReference type="AlphaFoldDB" id="A0A517PMY6"/>
<dbReference type="NCBIfam" id="TIGR01143">
    <property type="entry name" value="murF"/>
    <property type="match status" value="1"/>
</dbReference>
<dbReference type="GO" id="GO:0071555">
    <property type="term" value="P:cell wall organization"/>
    <property type="evidence" value="ECO:0007669"/>
    <property type="project" value="UniProtKB-KW"/>
</dbReference>
<accession>A0A517PMY6</accession>
<dbReference type="PANTHER" id="PTHR43024:SF1">
    <property type="entry name" value="UDP-N-ACETYLMURAMOYL-TRIPEPTIDE--D-ALANYL-D-ALANINE LIGASE"/>
    <property type="match status" value="1"/>
</dbReference>
<dbReference type="GO" id="GO:0008766">
    <property type="term" value="F:UDP-N-acetylmuramoylalanyl-D-glutamyl-2,6-diaminopimelate-D-alanyl-D-alanine ligase activity"/>
    <property type="evidence" value="ECO:0007669"/>
    <property type="project" value="RHEA"/>
</dbReference>
<dbReference type="InterPro" id="IPR013221">
    <property type="entry name" value="Mur_ligase_cen"/>
</dbReference>
<feature type="binding site" evidence="10">
    <location>
        <begin position="115"/>
        <end position="121"/>
    </location>
    <ligand>
        <name>ATP</name>
        <dbReference type="ChEBI" id="CHEBI:30616"/>
    </ligand>
</feature>
<comment type="catalytic activity">
    <reaction evidence="10 11">
        <text>D-alanyl-D-alanine + UDP-N-acetyl-alpha-D-muramoyl-L-alanyl-gamma-D-glutamyl-meso-2,6-diaminopimelate + ATP = UDP-N-acetyl-alpha-D-muramoyl-L-alanyl-gamma-D-glutamyl-meso-2,6-diaminopimeloyl-D-alanyl-D-alanine + ADP + phosphate + H(+)</text>
        <dbReference type="Rhea" id="RHEA:28374"/>
        <dbReference type="ChEBI" id="CHEBI:15378"/>
        <dbReference type="ChEBI" id="CHEBI:30616"/>
        <dbReference type="ChEBI" id="CHEBI:43474"/>
        <dbReference type="ChEBI" id="CHEBI:57822"/>
        <dbReference type="ChEBI" id="CHEBI:61386"/>
        <dbReference type="ChEBI" id="CHEBI:83905"/>
        <dbReference type="ChEBI" id="CHEBI:456216"/>
        <dbReference type="EC" id="6.3.2.10"/>
    </reaction>
</comment>
<evidence type="ECO:0000259" key="14">
    <source>
        <dbReference type="Pfam" id="PF08245"/>
    </source>
</evidence>
<dbReference type="GO" id="GO:0009252">
    <property type="term" value="P:peptidoglycan biosynthetic process"/>
    <property type="evidence" value="ECO:0007669"/>
    <property type="project" value="UniProtKB-UniRule"/>
</dbReference>
<feature type="domain" description="Mur ligase N-terminal catalytic" evidence="12">
    <location>
        <begin position="29"/>
        <end position="81"/>
    </location>
</feature>
<evidence type="ECO:0000256" key="3">
    <source>
        <dbReference type="ARBA" id="ARBA00022618"/>
    </source>
</evidence>
<evidence type="ECO:0000256" key="6">
    <source>
        <dbReference type="ARBA" id="ARBA00022960"/>
    </source>
</evidence>
<name>A0A517PMY6_9PLAN</name>
<proteinExistence type="inferred from homology"/>
<keyword evidence="1 10" id="KW-0963">Cytoplasm</keyword>
<keyword evidence="16" id="KW-1185">Reference proteome</keyword>
<evidence type="ECO:0000256" key="10">
    <source>
        <dbReference type="HAMAP-Rule" id="MF_02019"/>
    </source>
</evidence>
<comment type="function">
    <text evidence="10 11">Involved in cell wall formation. Catalyzes the final step in the synthesis of UDP-N-acetylmuramoyl-pentapeptide, the precursor of murein.</text>
</comment>
<evidence type="ECO:0000256" key="11">
    <source>
        <dbReference type="RuleBase" id="RU004136"/>
    </source>
</evidence>
<dbReference type="InterPro" id="IPR000713">
    <property type="entry name" value="Mur_ligase_N"/>
</dbReference>
<dbReference type="Pfam" id="PF02875">
    <property type="entry name" value="Mur_ligase_C"/>
    <property type="match status" value="1"/>
</dbReference>
<dbReference type="GO" id="GO:0051301">
    <property type="term" value="P:cell division"/>
    <property type="evidence" value="ECO:0007669"/>
    <property type="project" value="UniProtKB-KW"/>
</dbReference>
<dbReference type="RefSeq" id="WP_145183926.1">
    <property type="nucleotide sequence ID" value="NZ_CP036266.1"/>
</dbReference>
<evidence type="ECO:0000256" key="9">
    <source>
        <dbReference type="ARBA" id="ARBA00023316"/>
    </source>
</evidence>
<evidence type="ECO:0000256" key="2">
    <source>
        <dbReference type="ARBA" id="ARBA00022598"/>
    </source>
</evidence>
<dbReference type="Gene3D" id="3.40.1190.10">
    <property type="entry name" value="Mur-like, catalytic domain"/>
    <property type="match status" value="1"/>
</dbReference>
<dbReference type="Proteomes" id="UP000320421">
    <property type="component" value="Chromosome"/>
</dbReference>
<evidence type="ECO:0000256" key="7">
    <source>
        <dbReference type="ARBA" id="ARBA00022984"/>
    </source>
</evidence>
<dbReference type="InterPro" id="IPR005863">
    <property type="entry name" value="UDP-N-AcMur_synth"/>
</dbReference>
<keyword evidence="2 10" id="KW-0436">Ligase</keyword>
<dbReference type="GO" id="GO:0008360">
    <property type="term" value="P:regulation of cell shape"/>
    <property type="evidence" value="ECO:0007669"/>
    <property type="project" value="UniProtKB-KW"/>
</dbReference>
<dbReference type="GO" id="GO:0047480">
    <property type="term" value="F:UDP-N-acetylmuramoyl-tripeptide-D-alanyl-D-alanine ligase activity"/>
    <property type="evidence" value="ECO:0007669"/>
    <property type="project" value="UniProtKB-UniRule"/>
</dbReference>
<comment type="pathway">
    <text evidence="10 11">Cell wall biogenesis; peptidoglycan biosynthesis.</text>
</comment>
<gene>
    <name evidence="10 15" type="primary">murF</name>
    <name evidence="15" type="ORF">HG66A1_25070</name>
</gene>
<comment type="subcellular location">
    <subcellularLocation>
        <location evidence="10 11">Cytoplasm</location>
    </subcellularLocation>
</comment>
<evidence type="ECO:0000256" key="1">
    <source>
        <dbReference type="ARBA" id="ARBA00022490"/>
    </source>
</evidence>
<dbReference type="PANTHER" id="PTHR43024">
    <property type="entry name" value="UDP-N-ACETYLMURAMOYL-TRIPEPTIDE--D-ALANYL-D-ALANINE LIGASE"/>
    <property type="match status" value="1"/>
</dbReference>
<reference evidence="15 16" key="1">
    <citation type="submission" date="2019-02" db="EMBL/GenBank/DDBJ databases">
        <title>Deep-cultivation of Planctomycetes and their phenomic and genomic characterization uncovers novel biology.</title>
        <authorList>
            <person name="Wiegand S."/>
            <person name="Jogler M."/>
            <person name="Boedeker C."/>
            <person name="Pinto D."/>
            <person name="Vollmers J."/>
            <person name="Rivas-Marin E."/>
            <person name="Kohn T."/>
            <person name="Peeters S.H."/>
            <person name="Heuer A."/>
            <person name="Rast P."/>
            <person name="Oberbeckmann S."/>
            <person name="Bunk B."/>
            <person name="Jeske O."/>
            <person name="Meyerdierks A."/>
            <person name="Storesund J.E."/>
            <person name="Kallscheuer N."/>
            <person name="Luecker S."/>
            <person name="Lage O.M."/>
            <person name="Pohl T."/>
            <person name="Merkel B.J."/>
            <person name="Hornburger P."/>
            <person name="Mueller R.-W."/>
            <person name="Bruemmer F."/>
            <person name="Labrenz M."/>
            <person name="Spormann A.M."/>
            <person name="Op den Camp H."/>
            <person name="Overmann J."/>
            <person name="Amann R."/>
            <person name="Jetten M.S.M."/>
            <person name="Mascher T."/>
            <person name="Medema M.H."/>
            <person name="Devos D.P."/>
            <person name="Kaster A.-K."/>
            <person name="Ovreas L."/>
            <person name="Rohde M."/>
            <person name="Galperin M.Y."/>
            <person name="Jogler C."/>
        </authorList>
    </citation>
    <scope>NUCLEOTIDE SEQUENCE [LARGE SCALE GENOMIC DNA]</scope>
    <source>
        <strain evidence="15 16">HG66A1</strain>
    </source>
</reference>
<dbReference type="SUPFAM" id="SSF63418">
    <property type="entry name" value="MurE/MurF N-terminal domain"/>
    <property type="match status" value="1"/>
</dbReference>
<dbReference type="HAMAP" id="MF_02019">
    <property type="entry name" value="MurF"/>
    <property type="match status" value="1"/>
</dbReference>
<dbReference type="Pfam" id="PF08245">
    <property type="entry name" value="Mur_ligase_M"/>
    <property type="match status" value="1"/>
</dbReference>
<dbReference type="InterPro" id="IPR051046">
    <property type="entry name" value="MurCDEF_CellWall_CoF430Synth"/>
</dbReference>
<dbReference type="Gene3D" id="3.90.190.20">
    <property type="entry name" value="Mur ligase, C-terminal domain"/>
    <property type="match status" value="1"/>
</dbReference>
<keyword evidence="9 10" id="KW-0961">Cell wall biogenesis/degradation</keyword>
<keyword evidence="7 10" id="KW-0573">Peptidoglycan synthesis</keyword>
<evidence type="ECO:0000259" key="13">
    <source>
        <dbReference type="Pfam" id="PF02875"/>
    </source>
</evidence>
<evidence type="ECO:0000256" key="5">
    <source>
        <dbReference type="ARBA" id="ARBA00022840"/>
    </source>
</evidence>
<feature type="domain" description="Mur ligase central" evidence="14">
    <location>
        <begin position="113"/>
        <end position="294"/>
    </location>
</feature>
<keyword evidence="6 10" id="KW-0133">Cell shape</keyword>
<dbReference type="Gene3D" id="3.40.1390.10">
    <property type="entry name" value="MurE/MurF, N-terminal domain"/>
    <property type="match status" value="1"/>
</dbReference>
<keyword evidence="4 10" id="KW-0547">Nucleotide-binding</keyword>
<dbReference type="EMBL" id="CP036266">
    <property type="protein sequence ID" value="QDT20718.1"/>
    <property type="molecule type" value="Genomic_DNA"/>
</dbReference>
<evidence type="ECO:0000256" key="4">
    <source>
        <dbReference type="ARBA" id="ARBA00022741"/>
    </source>
</evidence>
<keyword evidence="8 10" id="KW-0131">Cell cycle</keyword>
<dbReference type="SUPFAM" id="SSF53244">
    <property type="entry name" value="MurD-like peptide ligases, peptide-binding domain"/>
    <property type="match status" value="1"/>
</dbReference>
<dbReference type="InterPro" id="IPR036565">
    <property type="entry name" value="Mur-like_cat_sf"/>
</dbReference>
<dbReference type="InterPro" id="IPR036615">
    <property type="entry name" value="Mur_ligase_C_dom_sf"/>
</dbReference>
<dbReference type="InterPro" id="IPR004101">
    <property type="entry name" value="Mur_ligase_C"/>
</dbReference>
<keyword evidence="5 10" id="KW-0067">ATP-binding</keyword>
<dbReference type="InterPro" id="IPR035911">
    <property type="entry name" value="MurE/MurF_N"/>
</dbReference>
<dbReference type="EC" id="6.3.2.10" evidence="10 11"/>
<dbReference type="UniPathway" id="UPA00219"/>
<dbReference type="GO" id="GO:0005737">
    <property type="term" value="C:cytoplasm"/>
    <property type="evidence" value="ECO:0007669"/>
    <property type="project" value="UniProtKB-SubCell"/>
</dbReference>
<protein>
    <recommendedName>
        <fullName evidence="10 11">UDP-N-acetylmuramoyl-tripeptide--D-alanyl-D-alanine ligase</fullName>
        <ecNumber evidence="10 11">6.3.2.10</ecNumber>
    </recommendedName>
    <alternativeName>
        <fullName evidence="10">D-alanyl-D-alanine-adding enzyme</fullName>
    </alternativeName>
</protein>
<evidence type="ECO:0000313" key="16">
    <source>
        <dbReference type="Proteomes" id="UP000320421"/>
    </source>
</evidence>
<comment type="similarity">
    <text evidence="10">Belongs to the MurCDEF family. MurF subfamily.</text>
</comment>
<sequence>MNHLSLATLSKVLLSRSNNFDSAAGTTGVSGISIDSRTVQPGDLFFAIQGQRLDGHEFVKQALERGASACVVKQQLVSENNSAQLLFVDDVNQALTRFAYWYRRQQSATVIGVTGSVGKTTTRNMIYTALAPYLKGVQSPANYNNEFGVPLSIAQLESVHQFAVLELGASQAGEIRSLAEVVSPEIGVITGIGPSHLEHFGTLQRTAEAKAELFEQLPVSGLAIVNGDDAYADFLVSRSPAPSFRIGLGEGNDLRAVAVRQEENGLTFQVDGTSFVIPVMGSHFVYPALIAIAVGKVLGLSNQELSDSLREYEPVRGRCHVELVGDWTVVDDAYNSSPVSMRAACELLSEWPTPGKRILVMGDMLELGPDSPGYHREIGKKVACSTIDRLYVCGAQAASVAAGALEEQFPAGCIVQGADVEEIQADVFSGLEPGDVVLVKGSRGMRMERLLEYLKQQVSVQSTQGEKNISCV</sequence>
<evidence type="ECO:0000313" key="15">
    <source>
        <dbReference type="EMBL" id="QDT20718.1"/>
    </source>
</evidence>
<dbReference type="SUPFAM" id="SSF53623">
    <property type="entry name" value="MurD-like peptide ligases, catalytic domain"/>
    <property type="match status" value="1"/>
</dbReference>
<dbReference type="GO" id="GO:0005524">
    <property type="term" value="F:ATP binding"/>
    <property type="evidence" value="ECO:0007669"/>
    <property type="project" value="UniProtKB-UniRule"/>
</dbReference>
<organism evidence="15 16">
    <name type="scientific">Gimesia chilikensis</name>
    <dbReference type="NCBI Taxonomy" id="2605989"/>
    <lineage>
        <taxon>Bacteria</taxon>
        <taxon>Pseudomonadati</taxon>
        <taxon>Planctomycetota</taxon>
        <taxon>Planctomycetia</taxon>
        <taxon>Planctomycetales</taxon>
        <taxon>Planctomycetaceae</taxon>
        <taxon>Gimesia</taxon>
    </lineage>
</organism>
<keyword evidence="3 10" id="KW-0132">Cell division</keyword>
<dbReference type="Pfam" id="PF01225">
    <property type="entry name" value="Mur_ligase"/>
    <property type="match status" value="1"/>
</dbReference>
<evidence type="ECO:0000256" key="8">
    <source>
        <dbReference type="ARBA" id="ARBA00023306"/>
    </source>
</evidence>
<feature type="domain" description="Mur ligase C-terminal" evidence="13">
    <location>
        <begin position="324"/>
        <end position="443"/>
    </location>
</feature>